<keyword evidence="2" id="KW-1185">Reference proteome</keyword>
<proteinExistence type="predicted"/>
<evidence type="ECO:0000313" key="1">
    <source>
        <dbReference type="EMBL" id="KAK9736423.1"/>
    </source>
</evidence>
<gene>
    <name evidence="1" type="ORF">QE152_g12498</name>
</gene>
<comment type="caution">
    <text evidence="1">The sequence shown here is derived from an EMBL/GenBank/DDBJ whole genome shotgun (WGS) entry which is preliminary data.</text>
</comment>
<name>A0AAW1LRU4_POPJA</name>
<dbReference type="AlphaFoldDB" id="A0AAW1LRU4"/>
<sequence length="96" mass="10088">MDGSVTKTTAAVTGAANIAETKRMDGSVTKTTAAVTGAANNPIMSGQLSPAIISEIFPSIIEFDHGLLKQISDKPARYTITHWNALVLYVPSLGEI</sequence>
<dbReference type="EMBL" id="JASPKY010000114">
    <property type="protein sequence ID" value="KAK9736423.1"/>
    <property type="molecule type" value="Genomic_DNA"/>
</dbReference>
<evidence type="ECO:0000313" key="2">
    <source>
        <dbReference type="Proteomes" id="UP001458880"/>
    </source>
</evidence>
<protein>
    <submittedName>
        <fullName evidence="1">Uncharacterized protein</fullName>
    </submittedName>
</protein>
<organism evidence="1 2">
    <name type="scientific">Popillia japonica</name>
    <name type="common">Japanese beetle</name>
    <dbReference type="NCBI Taxonomy" id="7064"/>
    <lineage>
        <taxon>Eukaryota</taxon>
        <taxon>Metazoa</taxon>
        <taxon>Ecdysozoa</taxon>
        <taxon>Arthropoda</taxon>
        <taxon>Hexapoda</taxon>
        <taxon>Insecta</taxon>
        <taxon>Pterygota</taxon>
        <taxon>Neoptera</taxon>
        <taxon>Endopterygota</taxon>
        <taxon>Coleoptera</taxon>
        <taxon>Polyphaga</taxon>
        <taxon>Scarabaeiformia</taxon>
        <taxon>Scarabaeidae</taxon>
        <taxon>Rutelinae</taxon>
        <taxon>Popillia</taxon>
    </lineage>
</organism>
<dbReference type="Proteomes" id="UP001458880">
    <property type="component" value="Unassembled WGS sequence"/>
</dbReference>
<reference evidence="1 2" key="1">
    <citation type="journal article" date="2024" name="BMC Genomics">
        <title>De novo assembly and annotation of Popillia japonica's genome with initial clues to its potential as an invasive pest.</title>
        <authorList>
            <person name="Cucini C."/>
            <person name="Boschi S."/>
            <person name="Funari R."/>
            <person name="Cardaioli E."/>
            <person name="Iannotti N."/>
            <person name="Marturano G."/>
            <person name="Paoli F."/>
            <person name="Bruttini M."/>
            <person name="Carapelli A."/>
            <person name="Frati F."/>
            <person name="Nardi F."/>
        </authorList>
    </citation>
    <scope>NUCLEOTIDE SEQUENCE [LARGE SCALE GENOMIC DNA]</scope>
    <source>
        <strain evidence="1">DMR45628</strain>
    </source>
</reference>
<accession>A0AAW1LRU4</accession>